<evidence type="ECO:0000256" key="1">
    <source>
        <dbReference type="SAM" id="MobiDB-lite"/>
    </source>
</evidence>
<feature type="compositionally biased region" description="Basic and acidic residues" evidence="1">
    <location>
        <begin position="138"/>
        <end position="154"/>
    </location>
</feature>
<reference evidence="2" key="1">
    <citation type="submission" date="2016-01" db="EMBL/GenBank/DDBJ databases">
        <title>Reference transcriptome for the parasite Schistocephalus solidus: insights into the molecular evolution of parasitism.</title>
        <authorList>
            <person name="Hebert F.O."/>
            <person name="Grambauer S."/>
            <person name="Barber I."/>
            <person name="Landry C.R."/>
            <person name="Aubin-Horth N."/>
        </authorList>
    </citation>
    <scope>NUCLEOTIDE SEQUENCE</scope>
</reference>
<accession>A0A0X3PDU4</accession>
<feature type="compositionally biased region" description="Polar residues" evidence="1">
    <location>
        <begin position="186"/>
        <end position="199"/>
    </location>
</feature>
<name>A0A0X3PDU4_SCHSO</name>
<feature type="region of interest" description="Disordered" evidence="1">
    <location>
        <begin position="1"/>
        <end position="273"/>
    </location>
</feature>
<organism evidence="2">
    <name type="scientific">Schistocephalus solidus</name>
    <name type="common">Tapeworm</name>
    <dbReference type="NCBI Taxonomy" id="70667"/>
    <lineage>
        <taxon>Eukaryota</taxon>
        <taxon>Metazoa</taxon>
        <taxon>Spiralia</taxon>
        <taxon>Lophotrochozoa</taxon>
        <taxon>Platyhelminthes</taxon>
        <taxon>Cestoda</taxon>
        <taxon>Eucestoda</taxon>
        <taxon>Diphyllobothriidea</taxon>
        <taxon>Diphyllobothriidae</taxon>
        <taxon>Schistocephalus</taxon>
    </lineage>
</organism>
<evidence type="ECO:0000313" key="2">
    <source>
        <dbReference type="EMBL" id="JAP50024.1"/>
    </source>
</evidence>
<sequence>MPRRSSAGSGESPAPRRASARIAAAQSHKPPSASPSPAKKATPKRAPKKVVEDVPPSSVEDKVDANGTQEVPVEKSGDVEVVLEPVTKKAKVEGDAPSPSEHAEHTEGKAVAVDENIAKKDLPSTNEKAPIDEPGFEVIDKESVPKPDSEEVRKAVSAQGEDGQLLVNFVQVSKDEVPPPDAPEVSVTNNDHANSNNETPAPEAHQKTIPEAKVLPSEKHQFGDSNGLDGIAQNDGKDKIHSDAPAEVANVDTVSVSREKVDEVKQQDVEATH</sequence>
<feature type="compositionally biased region" description="Basic and acidic residues" evidence="1">
    <location>
        <begin position="235"/>
        <end position="244"/>
    </location>
</feature>
<protein>
    <submittedName>
        <fullName evidence="2">Uncharacterized protein</fullName>
    </submittedName>
</protein>
<feature type="compositionally biased region" description="Low complexity" evidence="1">
    <location>
        <begin position="12"/>
        <end position="40"/>
    </location>
</feature>
<dbReference type="AlphaFoldDB" id="A0A0X3PDU4"/>
<dbReference type="EMBL" id="GEEE01013201">
    <property type="protein sequence ID" value="JAP50024.1"/>
    <property type="molecule type" value="Transcribed_RNA"/>
</dbReference>
<feature type="compositionally biased region" description="Basic and acidic residues" evidence="1">
    <location>
        <begin position="204"/>
        <end position="222"/>
    </location>
</feature>
<feature type="compositionally biased region" description="Basic and acidic residues" evidence="1">
    <location>
        <begin position="257"/>
        <end position="273"/>
    </location>
</feature>
<proteinExistence type="predicted"/>
<dbReference type="EMBL" id="GEEE01014200">
    <property type="protein sequence ID" value="JAP49025.1"/>
    <property type="molecule type" value="Transcribed_RNA"/>
</dbReference>
<gene>
    <name evidence="2" type="ORF">TR88802</name>
</gene>